<evidence type="ECO:0000313" key="2">
    <source>
        <dbReference type="EMBL" id="TCO79571.1"/>
    </source>
</evidence>
<name>A0A4R2KY58_9GAMM</name>
<reference evidence="2 3" key="1">
    <citation type="submission" date="2019-03" db="EMBL/GenBank/DDBJ databases">
        <title>Genomic Encyclopedia of Type Strains, Phase IV (KMG-IV): sequencing the most valuable type-strain genomes for metagenomic binning, comparative biology and taxonomic classification.</title>
        <authorList>
            <person name="Goeker M."/>
        </authorList>
    </citation>
    <scope>NUCLEOTIDE SEQUENCE [LARGE SCALE GENOMIC DNA]</scope>
    <source>
        <strain evidence="2 3">DSM 25287</strain>
    </source>
</reference>
<evidence type="ECO:0000313" key="3">
    <source>
        <dbReference type="Proteomes" id="UP000295765"/>
    </source>
</evidence>
<keyword evidence="3" id="KW-1185">Reference proteome</keyword>
<dbReference type="Proteomes" id="UP000295765">
    <property type="component" value="Unassembled WGS sequence"/>
</dbReference>
<comment type="caution">
    <text evidence="2">The sequence shown here is derived from an EMBL/GenBank/DDBJ whole genome shotgun (WGS) entry which is preliminary data.</text>
</comment>
<protein>
    <submittedName>
        <fullName evidence="2">Uncharacterized protein</fullName>
    </submittedName>
</protein>
<proteinExistence type="predicted"/>
<feature type="compositionally biased region" description="Low complexity" evidence="1">
    <location>
        <begin position="138"/>
        <end position="155"/>
    </location>
</feature>
<feature type="region of interest" description="Disordered" evidence="1">
    <location>
        <begin position="138"/>
        <end position="165"/>
    </location>
</feature>
<evidence type="ECO:0000256" key="1">
    <source>
        <dbReference type="SAM" id="MobiDB-lite"/>
    </source>
</evidence>
<dbReference type="EMBL" id="SLWY01000019">
    <property type="protein sequence ID" value="TCO79571.1"/>
    <property type="molecule type" value="Genomic_DNA"/>
</dbReference>
<sequence>MPDLPSLDCPPPPAAVQAPAAAEQGLFERLGRWAGEKLRPDQALLRFLGLAPDTPPTLLLDYLAALAVDPAGLIERKAAEVPSALVEHLSEPDNVTMLIKGVLQLQTGGMLVPAIELLQRAVQARDLACEASAVIGADAPPAEGGDEAAGAAGAEADAHAPPPGQ</sequence>
<accession>A0A4R2KY58</accession>
<organism evidence="2 3">
    <name type="scientific">Plasticicumulans lactativorans</name>
    <dbReference type="NCBI Taxonomy" id="1133106"/>
    <lineage>
        <taxon>Bacteria</taxon>
        <taxon>Pseudomonadati</taxon>
        <taxon>Pseudomonadota</taxon>
        <taxon>Gammaproteobacteria</taxon>
        <taxon>Candidatus Competibacteraceae</taxon>
        <taxon>Plasticicumulans</taxon>
    </lineage>
</organism>
<dbReference type="RefSeq" id="WP_132544645.1">
    <property type="nucleotide sequence ID" value="NZ_SLWY01000019.1"/>
</dbReference>
<dbReference type="AlphaFoldDB" id="A0A4R2KY58"/>
<gene>
    <name evidence="2" type="ORF">EV699_11927</name>
</gene>